<sequence length="457" mass="50752">MMGSTVLSRSTQEAIKVALAISLSISIALWFGWDKPYWAAIAVVVAAANESYSHSVKKGRNRVLGTFLGISYAMFLLALFPQDHLAFIVLFTLFLGFCSFMGSHKQFGYAFTIGFTVCAIIACMGSFDSVTTFNIAILRIQETLLGLFVFSVIFSVIWPQKIEDDFFALLVPTTKNLKAQLSQLSLGKFERDEELAGQQKTNLSKLKAILDLPLNGSHRLRHERSAWRVIIRAIELLEVLVESPKVARSVDVQDVRDGSSLLTKALSNPMNGRDDLGKWLDQMTVKYAIPKIKYSAFDLPLDKRLGNVVRSLSVLLTGLAIWWYLPIPGAYMMPLVCAIFASVIVSLPSNAIGQTVIGVAGWGTFFLTQYVLILPSFTELWQLAGFYFVNVFLIWKIASKPALALQKVLGVNLLMVMTMSAMYLTPSFSLVVPITMLTVMALALAISAFYMKLYRDL</sequence>
<feature type="transmembrane region" description="Helical" evidence="7">
    <location>
        <begin position="14"/>
        <end position="31"/>
    </location>
</feature>
<protein>
    <recommendedName>
        <fullName evidence="10">FUSC family protein</fullName>
    </recommendedName>
</protein>
<dbReference type="KEGG" id="vbr:A6E01_18580"/>
<name>A0AAN1CUC6_9VIBR</name>
<dbReference type="GO" id="GO:0022857">
    <property type="term" value="F:transmembrane transporter activity"/>
    <property type="evidence" value="ECO:0007669"/>
    <property type="project" value="InterPro"/>
</dbReference>
<organism evidence="8 9">
    <name type="scientific">Vibrio breoganii</name>
    <dbReference type="NCBI Taxonomy" id="553239"/>
    <lineage>
        <taxon>Bacteria</taxon>
        <taxon>Pseudomonadati</taxon>
        <taxon>Pseudomonadota</taxon>
        <taxon>Gammaproteobacteria</taxon>
        <taxon>Vibrionales</taxon>
        <taxon>Vibrionaceae</taxon>
        <taxon>Vibrio</taxon>
    </lineage>
</organism>
<dbReference type="EMBL" id="CP016178">
    <property type="protein sequence ID" value="ANO35179.1"/>
    <property type="molecule type" value="Genomic_DNA"/>
</dbReference>
<feature type="transmembrane region" description="Helical" evidence="7">
    <location>
        <begin position="63"/>
        <end position="80"/>
    </location>
</feature>
<gene>
    <name evidence="8" type="ORF">A6E01_18580</name>
</gene>
<evidence type="ECO:0000313" key="8">
    <source>
        <dbReference type="EMBL" id="ANO35179.1"/>
    </source>
</evidence>
<accession>A0AAN1CUC6</accession>
<feature type="transmembrane region" description="Helical" evidence="7">
    <location>
        <begin position="380"/>
        <end position="398"/>
    </location>
</feature>
<dbReference type="Proteomes" id="UP000092018">
    <property type="component" value="Chromosome 2"/>
</dbReference>
<evidence type="ECO:0000256" key="4">
    <source>
        <dbReference type="ARBA" id="ARBA00022692"/>
    </source>
</evidence>
<feature type="transmembrane region" description="Helical" evidence="7">
    <location>
        <begin position="37"/>
        <end position="56"/>
    </location>
</feature>
<dbReference type="InterPro" id="IPR006726">
    <property type="entry name" value="PHBA_efflux_AaeB/fusaric-R"/>
</dbReference>
<evidence type="ECO:0008006" key="10">
    <source>
        <dbReference type="Google" id="ProtNLM"/>
    </source>
</evidence>
<evidence type="ECO:0000256" key="1">
    <source>
        <dbReference type="ARBA" id="ARBA00004651"/>
    </source>
</evidence>
<proteinExistence type="predicted"/>
<evidence type="ECO:0000256" key="3">
    <source>
        <dbReference type="ARBA" id="ARBA00022475"/>
    </source>
</evidence>
<dbReference type="AlphaFoldDB" id="A0AAN1CUC6"/>
<feature type="transmembrane region" description="Helical" evidence="7">
    <location>
        <begin position="133"/>
        <end position="158"/>
    </location>
</feature>
<dbReference type="RefSeq" id="WP_065210970.1">
    <property type="nucleotide sequence ID" value="NZ_CP016178.1"/>
</dbReference>
<keyword evidence="4 7" id="KW-0812">Transmembrane</keyword>
<feature type="transmembrane region" description="Helical" evidence="7">
    <location>
        <begin position="109"/>
        <end position="127"/>
    </location>
</feature>
<evidence type="ECO:0000313" key="9">
    <source>
        <dbReference type="Proteomes" id="UP000092018"/>
    </source>
</evidence>
<keyword evidence="2" id="KW-0813">Transport</keyword>
<dbReference type="PANTHER" id="PTHR30509">
    <property type="entry name" value="P-HYDROXYBENZOIC ACID EFFLUX PUMP SUBUNIT-RELATED"/>
    <property type="match status" value="1"/>
</dbReference>
<evidence type="ECO:0000256" key="5">
    <source>
        <dbReference type="ARBA" id="ARBA00022989"/>
    </source>
</evidence>
<dbReference type="Pfam" id="PF04632">
    <property type="entry name" value="FUSC"/>
    <property type="match status" value="1"/>
</dbReference>
<dbReference type="PANTHER" id="PTHR30509:SF9">
    <property type="entry name" value="MULTIDRUG RESISTANCE PROTEIN MDTO"/>
    <property type="match status" value="1"/>
</dbReference>
<feature type="transmembrane region" description="Helical" evidence="7">
    <location>
        <begin position="405"/>
        <end position="424"/>
    </location>
</feature>
<comment type="subcellular location">
    <subcellularLocation>
        <location evidence="1">Cell membrane</location>
        <topology evidence="1">Multi-pass membrane protein</topology>
    </subcellularLocation>
</comment>
<evidence type="ECO:0000256" key="6">
    <source>
        <dbReference type="ARBA" id="ARBA00023136"/>
    </source>
</evidence>
<feature type="transmembrane region" description="Helical" evidence="7">
    <location>
        <begin position="331"/>
        <end position="348"/>
    </location>
</feature>
<reference evidence="8 9" key="1">
    <citation type="submission" date="2016-06" db="EMBL/GenBank/DDBJ databases">
        <title>Adaptive Radiation by Waves of Gene Transfer Leads to Fine-Scale Resource Partitioning in Marine Microbes.</title>
        <authorList>
            <person name="Hehemann J.-H."/>
            <person name="Arevalo P."/>
            <person name="Datta M.S."/>
            <person name="Yu X."/>
            <person name="Corzett C."/>
            <person name="Henschel A."/>
            <person name="Preheim S.P."/>
            <person name="Timberlake S."/>
            <person name="Alm E.J."/>
            <person name="Polz M.F."/>
        </authorList>
    </citation>
    <scope>NUCLEOTIDE SEQUENCE [LARGE SCALE GENOMIC DNA]</scope>
    <source>
        <strain evidence="8 9">FF50</strain>
    </source>
</reference>
<evidence type="ECO:0000256" key="2">
    <source>
        <dbReference type="ARBA" id="ARBA00022448"/>
    </source>
</evidence>
<feature type="transmembrane region" description="Helical" evidence="7">
    <location>
        <begin position="355"/>
        <end position="374"/>
    </location>
</feature>
<keyword evidence="6 7" id="KW-0472">Membrane</keyword>
<feature type="transmembrane region" description="Helical" evidence="7">
    <location>
        <begin position="430"/>
        <end position="451"/>
    </location>
</feature>
<keyword evidence="3" id="KW-1003">Cell membrane</keyword>
<dbReference type="GO" id="GO:0005886">
    <property type="term" value="C:plasma membrane"/>
    <property type="evidence" value="ECO:0007669"/>
    <property type="project" value="UniProtKB-SubCell"/>
</dbReference>
<feature type="transmembrane region" description="Helical" evidence="7">
    <location>
        <begin position="308"/>
        <end position="325"/>
    </location>
</feature>
<evidence type="ECO:0000256" key="7">
    <source>
        <dbReference type="SAM" id="Phobius"/>
    </source>
</evidence>
<keyword evidence="5 7" id="KW-1133">Transmembrane helix</keyword>
<feature type="transmembrane region" description="Helical" evidence="7">
    <location>
        <begin position="86"/>
        <end position="102"/>
    </location>
</feature>